<evidence type="ECO:0000313" key="8">
    <source>
        <dbReference type="Proteomes" id="UP000619355"/>
    </source>
</evidence>
<feature type="domain" description="AB hydrolase-1" evidence="6">
    <location>
        <begin position="54"/>
        <end position="351"/>
    </location>
</feature>
<keyword evidence="3" id="KW-0285">Flavoprotein</keyword>
<keyword evidence="8" id="KW-1185">Reference proteome</keyword>
<dbReference type="RefSeq" id="WP_189986717.1">
    <property type="nucleotide sequence ID" value="NZ_BNBF01000047.1"/>
</dbReference>
<sequence>MPKPSSTREIPLWTTSGVPDAQLTVHPFNTDDGLGLSMLRFERKRASASHQQAAVLVVHGLTTSSDMFIMPEHVNLVTYLLDNGYEDVWTLDTRMSNRFPYDRVEHGWTMDDLALYDFPAALGKLRQEAGDRVRVHAITHCLGAVAFTMALAAGTVTDITSCVANSVALTPRVPSWSAVKLAFFPTLAEYIIGVPYLDPTWSENPFLTRGWLISKLVDLVHTECDVPACHMLSVMWGTGRPALYEHRNLLEVTHRRGGDLYGATSYRYYRHVLAMVRAKRAVKYDRSNPAYAALPNDYLDAAAGLKTPLLLMTGDQNHVFDGSNQACYAELEKTAPGRHELAVIPGYGHQDVFMGKDVHQDVFPTVLDFLKRHSS</sequence>
<dbReference type="Pfam" id="PF00561">
    <property type="entry name" value="Abhydrolase_1"/>
    <property type="match status" value="1"/>
</dbReference>
<dbReference type="Gene3D" id="3.40.50.1820">
    <property type="entry name" value="alpha/beta hydrolase"/>
    <property type="match status" value="1"/>
</dbReference>
<proteinExistence type="inferred from homology"/>
<protein>
    <recommendedName>
        <fullName evidence="6">AB hydrolase-1 domain-containing protein</fullName>
    </recommendedName>
</protein>
<comment type="caution">
    <text evidence="7">The sequence shown here is derived from an EMBL/GenBank/DDBJ whole genome shotgun (WGS) entry which is preliminary data.</text>
</comment>
<dbReference type="InterPro" id="IPR029058">
    <property type="entry name" value="AB_hydrolase_fold"/>
</dbReference>
<dbReference type="GO" id="GO:0016491">
    <property type="term" value="F:oxidoreductase activity"/>
    <property type="evidence" value="ECO:0007669"/>
    <property type="project" value="UniProtKB-KW"/>
</dbReference>
<comment type="similarity">
    <text evidence="2">Belongs to the GMC oxidoreductase family.</text>
</comment>
<keyword evidence="4" id="KW-0274">FAD</keyword>
<evidence type="ECO:0000256" key="5">
    <source>
        <dbReference type="ARBA" id="ARBA00023002"/>
    </source>
</evidence>
<evidence type="ECO:0000256" key="2">
    <source>
        <dbReference type="ARBA" id="ARBA00010790"/>
    </source>
</evidence>
<dbReference type="Proteomes" id="UP000619355">
    <property type="component" value="Unassembled WGS sequence"/>
</dbReference>
<dbReference type="InterPro" id="IPR052542">
    <property type="entry name" value="Cholesterol_Oxidase"/>
</dbReference>
<dbReference type="InterPro" id="IPR000073">
    <property type="entry name" value="AB_hydrolase_1"/>
</dbReference>
<name>A0A919F4R4_9ACTN</name>
<dbReference type="EMBL" id="BNBF01000047">
    <property type="protein sequence ID" value="GHG77638.1"/>
    <property type="molecule type" value="Genomic_DNA"/>
</dbReference>
<dbReference type="SUPFAM" id="SSF53474">
    <property type="entry name" value="alpha/beta-Hydrolases"/>
    <property type="match status" value="1"/>
</dbReference>
<evidence type="ECO:0000259" key="6">
    <source>
        <dbReference type="Pfam" id="PF00561"/>
    </source>
</evidence>
<dbReference type="AlphaFoldDB" id="A0A919F4R4"/>
<reference evidence="8" key="1">
    <citation type="journal article" date="2019" name="Int. J. Syst. Evol. Microbiol.">
        <title>The Global Catalogue of Microorganisms (GCM) 10K type strain sequencing project: providing services to taxonomists for standard genome sequencing and annotation.</title>
        <authorList>
            <consortium name="The Broad Institute Genomics Platform"/>
            <consortium name="The Broad Institute Genome Sequencing Center for Infectious Disease"/>
            <person name="Wu L."/>
            <person name="Ma J."/>
        </authorList>
    </citation>
    <scope>NUCLEOTIDE SEQUENCE [LARGE SCALE GENOMIC DNA]</scope>
    <source>
        <strain evidence="8">JCM 4253</strain>
    </source>
</reference>
<organism evidence="7 8">
    <name type="scientific">Streptomyces capoamus</name>
    <dbReference type="NCBI Taxonomy" id="68183"/>
    <lineage>
        <taxon>Bacteria</taxon>
        <taxon>Bacillati</taxon>
        <taxon>Actinomycetota</taxon>
        <taxon>Actinomycetes</taxon>
        <taxon>Kitasatosporales</taxon>
        <taxon>Streptomycetaceae</taxon>
        <taxon>Streptomyces</taxon>
    </lineage>
</organism>
<evidence type="ECO:0000256" key="3">
    <source>
        <dbReference type="ARBA" id="ARBA00022630"/>
    </source>
</evidence>
<evidence type="ECO:0000256" key="4">
    <source>
        <dbReference type="ARBA" id="ARBA00022827"/>
    </source>
</evidence>
<keyword evidence="5" id="KW-0560">Oxidoreductase</keyword>
<accession>A0A919F4R4</accession>
<evidence type="ECO:0000256" key="1">
    <source>
        <dbReference type="ARBA" id="ARBA00001974"/>
    </source>
</evidence>
<comment type="cofactor">
    <cofactor evidence="1">
        <name>FAD</name>
        <dbReference type="ChEBI" id="CHEBI:57692"/>
    </cofactor>
</comment>
<evidence type="ECO:0000313" key="7">
    <source>
        <dbReference type="EMBL" id="GHG77638.1"/>
    </source>
</evidence>
<dbReference type="PANTHER" id="PTHR47470:SF1">
    <property type="entry name" value="FAD-DEPENDENT OXIDOREDUCTASE 2 FAD BINDING DOMAIN-CONTAINING PROTEIN"/>
    <property type="match status" value="1"/>
</dbReference>
<dbReference type="PANTHER" id="PTHR47470">
    <property type="entry name" value="CHOLESTEROL OXIDASE"/>
    <property type="match status" value="1"/>
</dbReference>
<gene>
    <name evidence="7" type="ORF">GCM10018980_76110</name>
</gene>